<keyword evidence="3" id="KW-0902">Two-component regulatory system</keyword>
<evidence type="ECO:0000259" key="8">
    <source>
        <dbReference type="PROSITE" id="PS50113"/>
    </source>
</evidence>
<feature type="domain" description="PAS" evidence="7">
    <location>
        <begin position="29"/>
        <end position="81"/>
    </location>
</feature>
<feature type="domain" description="PAC" evidence="8">
    <location>
        <begin position="107"/>
        <end position="159"/>
    </location>
</feature>
<dbReference type="InterPro" id="IPR000700">
    <property type="entry name" value="PAS-assoc_C"/>
</dbReference>
<dbReference type="Proteomes" id="UP000000366">
    <property type="component" value="Chromosome"/>
</dbReference>
<dbReference type="InterPro" id="IPR005467">
    <property type="entry name" value="His_kinase_dom"/>
</dbReference>
<dbReference type="InterPro" id="IPR000014">
    <property type="entry name" value="PAS"/>
</dbReference>
<dbReference type="STRING" id="420662.Mpe_A3495"/>
<dbReference type="SUPFAM" id="SSF55785">
    <property type="entry name" value="PYP-like sensor domain (PAS domain)"/>
    <property type="match status" value="1"/>
</dbReference>
<evidence type="ECO:0000259" key="6">
    <source>
        <dbReference type="PROSITE" id="PS50109"/>
    </source>
</evidence>
<evidence type="ECO:0000313" key="10">
    <source>
        <dbReference type="Proteomes" id="UP000000366"/>
    </source>
</evidence>
<dbReference type="Gene3D" id="1.20.5.1930">
    <property type="match status" value="1"/>
</dbReference>
<dbReference type="HOGENOM" id="CLU_000445_114_0_4"/>
<organism evidence="9 10">
    <name type="scientific">Methylibium petroleiphilum (strain ATCC BAA-1232 / LMG 22953 / PM1)</name>
    <dbReference type="NCBI Taxonomy" id="420662"/>
    <lineage>
        <taxon>Bacteria</taxon>
        <taxon>Pseudomonadati</taxon>
        <taxon>Pseudomonadota</taxon>
        <taxon>Betaproteobacteria</taxon>
        <taxon>Burkholderiales</taxon>
        <taxon>Sphaerotilaceae</taxon>
        <taxon>Methylibium</taxon>
    </lineage>
</organism>
<evidence type="ECO:0000259" key="7">
    <source>
        <dbReference type="PROSITE" id="PS50112"/>
    </source>
</evidence>
<dbReference type="SMART" id="SM00387">
    <property type="entry name" value="HATPase_c"/>
    <property type="match status" value="1"/>
</dbReference>
<dbReference type="SUPFAM" id="SSF55874">
    <property type="entry name" value="ATPase domain of HSP90 chaperone/DNA topoisomerase II/histidine kinase"/>
    <property type="match status" value="1"/>
</dbReference>
<dbReference type="GO" id="GO:0006355">
    <property type="term" value="P:regulation of DNA-templated transcription"/>
    <property type="evidence" value="ECO:0007669"/>
    <property type="project" value="InterPro"/>
</dbReference>
<dbReference type="GO" id="GO:0000155">
    <property type="term" value="F:phosphorelay sensor kinase activity"/>
    <property type="evidence" value="ECO:0007669"/>
    <property type="project" value="InterPro"/>
</dbReference>
<dbReference type="GO" id="GO:0046983">
    <property type="term" value="F:protein dimerization activity"/>
    <property type="evidence" value="ECO:0007669"/>
    <property type="project" value="InterPro"/>
</dbReference>
<keyword evidence="10" id="KW-1185">Reference proteome</keyword>
<dbReference type="InterPro" id="IPR035965">
    <property type="entry name" value="PAS-like_dom_sf"/>
</dbReference>
<feature type="compositionally biased region" description="Low complexity" evidence="5">
    <location>
        <begin position="1"/>
        <end position="20"/>
    </location>
</feature>
<name>A2SLK9_METPP</name>
<dbReference type="NCBIfam" id="TIGR00229">
    <property type="entry name" value="sensory_box"/>
    <property type="match status" value="1"/>
</dbReference>
<gene>
    <name evidence="9" type="ordered locus">Mpe_A3495</name>
</gene>
<dbReference type="Pfam" id="PF02518">
    <property type="entry name" value="HATPase_c"/>
    <property type="match status" value="1"/>
</dbReference>
<feature type="region of interest" description="Disordered" evidence="5">
    <location>
        <begin position="1"/>
        <end position="25"/>
    </location>
</feature>
<evidence type="ECO:0000256" key="3">
    <source>
        <dbReference type="ARBA" id="ARBA00023012"/>
    </source>
</evidence>
<dbReference type="InterPro" id="IPR011712">
    <property type="entry name" value="Sig_transdc_His_kin_sub3_dim/P"/>
</dbReference>
<proteinExistence type="predicted"/>
<dbReference type="Pfam" id="PF00989">
    <property type="entry name" value="PAS"/>
    <property type="match status" value="1"/>
</dbReference>
<dbReference type="InterPro" id="IPR013767">
    <property type="entry name" value="PAS_fold"/>
</dbReference>
<dbReference type="InterPro" id="IPR036890">
    <property type="entry name" value="HATPase_C_sf"/>
</dbReference>
<evidence type="ECO:0000256" key="4">
    <source>
        <dbReference type="SAM" id="Coils"/>
    </source>
</evidence>
<dbReference type="InterPro" id="IPR050482">
    <property type="entry name" value="Sensor_HK_TwoCompSys"/>
</dbReference>
<reference evidence="9 10" key="1">
    <citation type="journal article" date="2007" name="J. Bacteriol.">
        <title>Whole-genome analysis of the methyl tert-butyl ether-degrading beta-proteobacterium Methylibium petroleiphilum PM1.</title>
        <authorList>
            <person name="Kane S.R."/>
            <person name="Chakicherla A.Y."/>
            <person name="Chain P.S.G."/>
            <person name="Schmidt R."/>
            <person name="Shin M.W."/>
            <person name="Legler T.C."/>
            <person name="Scow K.M."/>
            <person name="Larimer F.W."/>
            <person name="Lucas S.M."/>
            <person name="Richardson P.M."/>
            <person name="Hristova K.R."/>
        </authorList>
    </citation>
    <scope>NUCLEOTIDE SEQUENCE [LARGE SCALE GENOMIC DNA]</scope>
    <source>
        <strain evidence="10">ATCC BAA-1232 / LMG 22953 / PM1</strain>
    </source>
</reference>
<dbReference type="CDD" id="cd16917">
    <property type="entry name" value="HATPase_UhpB-NarQ-NarX-like"/>
    <property type="match status" value="1"/>
</dbReference>
<dbReference type="InterPro" id="IPR003594">
    <property type="entry name" value="HATPase_dom"/>
</dbReference>
<accession>A2SLK9</accession>
<dbReference type="EMBL" id="CP000555">
    <property type="protein sequence ID" value="ABM96448.1"/>
    <property type="molecule type" value="Genomic_DNA"/>
</dbReference>
<dbReference type="AlphaFoldDB" id="A2SLK9"/>
<dbReference type="RefSeq" id="WP_011831068.1">
    <property type="nucleotide sequence ID" value="NC_008825.1"/>
</dbReference>
<dbReference type="PROSITE" id="PS50112">
    <property type="entry name" value="PAS"/>
    <property type="match status" value="1"/>
</dbReference>
<dbReference type="KEGG" id="mpt:Mpe_A3495"/>
<dbReference type="Gene3D" id="3.30.450.20">
    <property type="entry name" value="PAS domain"/>
    <property type="match status" value="1"/>
</dbReference>
<dbReference type="PANTHER" id="PTHR24421">
    <property type="entry name" value="NITRATE/NITRITE SENSOR PROTEIN NARX-RELATED"/>
    <property type="match status" value="1"/>
</dbReference>
<dbReference type="CDD" id="cd00130">
    <property type="entry name" value="PAS"/>
    <property type="match status" value="1"/>
</dbReference>
<feature type="coiled-coil region" evidence="4">
    <location>
        <begin position="150"/>
        <end position="188"/>
    </location>
</feature>
<dbReference type="Pfam" id="PF07730">
    <property type="entry name" value="HisKA_3"/>
    <property type="match status" value="1"/>
</dbReference>
<dbReference type="GO" id="GO:0016020">
    <property type="term" value="C:membrane"/>
    <property type="evidence" value="ECO:0007669"/>
    <property type="project" value="InterPro"/>
</dbReference>
<dbReference type="eggNOG" id="COG4585">
    <property type="taxonomic scope" value="Bacteria"/>
</dbReference>
<dbReference type="PROSITE" id="PS50113">
    <property type="entry name" value="PAC"/>
    <property type="match status" value="1"/>
</dbReference>
<dbReference type="SMART" id="SM00091">
    <property type="entry name" value="PAS"/>
    <property type="match status" value="1"/>
</dbReference>
<dbReference type="Gene3D" id="3.30.565.10">
    <property type="entry name" value="Histidine kinase-like ATPase, C-terminal domain"/>
    <property type="match status" value="1"/>
</dbReference>
<sequence length="410" mass="45162">MHVCSPDPAALPPASAAPRAVPRHDGTPWQDRLTLLLESTGDGIFGIDIDGCCTFMNRAAAQGLGYRTEEVLGRNMHALIHHSHGNGAHYAEADCPIFNAFRRGLPCRIDHEVLWRADDSSFQAEYSSYPIVEAGAVVGAVVTFVDITARKQAEEQLVRAKRELERTNDRLEQRVAERTRALSDALAQRRRLSAYLETVREEERTRIAREIHDELGSLLVALKMDVNWLEKRVADRLPLAAKCEGMGALIDTAVDKVGRIITDLRPSILDHQGLWAALEWQAQEWLESAELEADIQVHVAAGVAPPEGGSAIAVFRIFQELLSNIARHAKARRVGIRIVVDAPPEPVLYLDVRDDGVGTTAEALNDPRSYGVMGMRERAAHFGGRLTIDSAPGQGTLVRLVMPLAPEERP</sequence>
<protein>
    <submittedName>
        <fullName evidence="9">Signal transduction histidine kinase-like protein</fullName>
    </submittedName>
</protein>
<evidence type="ECO:0000256" key="1">
    <source>
        <dbReference type="ARBA" id="ARBA00022679"/>
    </source>
</evidence>
<keyword evidence="4" id="KW-0175">Coiled coil</keyword>
<dbReference type="PROSITE" id="PS50109">
    <property type="entry name" value="HIS_KIN"/>
    <property type="match status" value="1"/>
</dbReference>
<dbReference type="PANTHER" id="PTHR24421:SF59">
    <property type="entry name" value="OXYGEN SENSOR HISTIDINE KINASE NREB"/>
    <property type="match status" value="1"/>
</dbReference>
<evidence type="ECO:0000256" key="5">
    <source>
        <dbReference type="SAM" id="MobiDB-lite"/>
    </source>
</evidence>
<evidence type="ECO:0000256" key="2">
    <source>
        <dbReference type="ARBA" id="ARBA00022777"/>
    </source>
</evidence>
<evidence type="ECO:0000313" key="9">
    <source>
        <dbReference type="EMBL" id="ABM96448.1"/>
    </source>
</evidence>
<feature type="domain" description="Histidine kinase" evidence="6">
    <location>
        <begin position="206"/>
        <end position="406"/>
    </location>
</feature>
<keyword evidence="2 9" id="KW-0418">Kinase</keyword>
<keyword evidence="1" id="KW-0808">Transferase</keyword>